<reference evidence="1" key="1">
    <citation type="journal article" date="2014" name="Front. Microbiol.">
        <title>High frequency of phylogenetically diverse reductive dehalogenase-homologous genes in deep subseafloor sedimentary metagenomes.</title>
        <authorList>
            <person name="Kawai M."/>
            <person name="Futagami T."/>
            <person name="Toyoda A."/>
            <person name="Takaki Y."/>
            <person name="Nishi S."/>
            <person name="Hori S."/>
            <person name="Arai W."/>
            <person name="Tsubouchi T."/>
            <person name="Morono Y."/>
            <person name="Uchiyama I."/>
            <person name="Ito T."/>
            <person name="Fujiyama A."/>
            <person name="Inagaki F."/>
            <person name="Takami H."/>
        </authorList>
    </citation>
    <scope>NUCLEOTIDE SEQUENCE</scope>
    <source>
        <strain evidence="1">Expedition CK06-06</strain>
    </source>
</reference>
<sequence>DQKNAKGEKALKHKNITIRAEQDKWITEHSLNLSDFVQRKIDELIMNELMLDELTYNELHHYPTK</sequence>
<comment type="caution">
    <text evidence="1">The sequence shown here is derived from an EMBL/GenBank/DDBJ whole genome shotgun (WGS) entry which is preliminary data.</text>
</comment>
<gene>
    <name evidence="1" type="ORF">S12H4_16869</name>
</gene>
<protein>
    <submittedName>
        <fullName evidence="1">Uncharacterized protein</fullName>
    </submittedName>
</protein>
<organism evidence="1">
    <name type="scientific">marine sediment metagenome</name>
    <dbReference type="NCBI Taxonomy" id="412755"/>
    <lineage>
        <taxon>unclassified sequences</taxon>
        <taxon>metagenomes</taxon>
        <taxon>ecological metagenomes</taxon>
    </lineage>
</organism>
<accession>X1SQX7</accession>
<dbReference type="AlphaFoldDB" id="X1SQX7"/>
<dbReference type="EMBL" id="BARW01008191">
    <property type="protein sequence ID" value="GAI81531.1"/>
    <property type="molecule type" value="Genomic_DNA"/>
</dbReference>
<name>X1SQX7_9ZZZZ</name>
<proteinExistence type="predicted"/>
<evidence type="ECO:0000313" key="1">
    <source>
        <dbReference type="EMBL" id="GAI81531.1"/>
    </source>
</evidence>
<feature type="non-terminal residue" evidence="1">
    <location>
        <position position="1"/>
    </location>
</feature>